<dbReference type="RefSeq" id="WP_147030486.1">
    <property type="nucleotide sequence ID" value="NZ_CP042436.1"/>
</dbReference>
<keyword evidence="3" id="KW-1185">Reference proteome</keyword>
<reference evidence="2 3" key="1">
    <citation type="journal article" date="2017" name="Curr. Microbiol.">
        <title>Mucilaginibacter ginsenosidivorans sp. nov., Isolated from Soil of Ginseng Field.</title>
        <authorList>
            <person name="Kim M.M."/>
            <person name="Siddiqi M.Z."/>
            <person name="Im W.T."/>
        </authorList>
    </citation>
    <scope>NUCLEOTIDE SEQUENCE [LARGE SCALE GENOMIC DNA]</scope>
    <source>
        <strain evidence="2 3">Gsoil 3017</strain>
    </source>
</reference>
<evidence type="ECO:0000313" key="3">
    <source>
        <dbReference type="Proteomes" id="UP000321479"/>
    </source>
</evidence>
<dbReference type="KEGG" id="mgin:FRZ54_04690"/>
<dbReference type="Pfam" id="PF13595">
    <property type="entry name" value="DUF4138"/>
    <property type="match status" value="1"/>
</dbReference>
<gene>
    <name evidence="2" type="primary">traN</name>
    <name evidence="2" type="ORF">FRZ54_04690</name>
</gene>
<dbReference type="OrthoDB" id="1038500at2"/>
<evidence type="ECO:0000256" key="1">
    <source>
        <dbReference type="SAM" id="SignalP"/>
    </source>
</evidence>
<proteinExistence type="predicted"/>
<dbReference type="Proteomes" id="UP000321479">
    <property type="component" value="Chromosome"/>
</dbReference>
<organism evidence="2 3">
    <name type="scientific">Mucilaginibacter ginsenosidivorans</name>
    <dbReference type="NCBI Taxonomy" id="398053"/>
    <lineage>
        <taxon>Bacteria</taxon>
        <taxon>Pseudomonadati</taxon>
        <taxon>Bacteroidota</taxon>
        <taxon>Sphingobacteriia</taxon>
        <taxon>Sphingobacteriales</taxon>
        <taxon>Sphingobacteriaceae</taxon>
        <taxon>Mucilaginibacter</taxon>
    </lineage>
</organism>
<feature type="signal peptide" evidence="1">
    <location>
        <begin position="1"/>
        <end position="21"/>
    </location>
</feature>
<protein>
    <submittedName>
        <fullName evidence="2">Conjugative transposon protein TraN</fullName>
    </submittedName>
</protein>
<dbReference type="NCBIfam" id="TIGR03780">
    <property type="entry name" value="Bac_Flav_CT_N"/>
    <property type="match status" value="1"/>
</dbReference>
<dbReference type="InterPro" id="IPR022298">
    <property type="entry name" value="Conjug_transposon_TraN"/>
</dbReference>
<evidence type="ECO:0000313" key="2">
    <source>
        <dbReference type="EMBL" id="QEC61909.1"/>
    </source>
</evidence>
<name>A0A5B8USG0_9SPHI</name>
<feature type="chain" id="PRO_5023024096" evidence="1">
    <location>
        <begin position="22"/>
        <end position="280"/>
    </location>
</feature>
<sequence length="280" mass="31776">MKNLSAAILLLLAAWAGVANAQQVKNLDESAIIIPYRIEINNLKTTVILFPATIKSVDRGSRNILAEKVGDAENALKIKADRLDQPESNLSVITADGKLYSFIVDCTERPAYQAVDLRKQQNHEQSEINFTNRQLNLPLIKAKCDEVLSRKHFMNEKVRAQKMELKIEGIYLDQGSMYFGMSVTNHSHIDYPVEFCSFFTRDRKKVKRMALQEQEEKPLYASCDSTRIIPGKSTRHLVFAFPQFTISDSKLLVIDLYEKNGDRKLSLAIDGKQLLKARAL</sequence>
<accession>A0A5B8USG0</accession>
<dbReference type="AlphaFoldDB" id="A0A5B8USG0"/>
<dbReference type="EMBL" id="CP042436">
    <property type="protein sequence ID" value="QEC61909.1"/>
    <property type="molecule type" value="Genomic_DNA"/>
</dbReference>
<keyword evidence="1" id="KW-0732">Signal</keyword>